<gene>
    <name evidence="1" type="ORF">FC91_GL002028</name>
</gene>
<organism evidence="1 2">
    <name type="scientific">Schleiferilactobacillus harbinensis DSM 16991</name>
    <dbReference type="NCBI Taxonomy" id="1122147"/>
    <lineage>
        <taxon>Bacteria</taxon>
        <taxon>Bacillati</taxon>
        <taxon>Bacillota</taxon>
        <taxon>Bacilli</taxon>
        <taxon>Lactobacillales</taxon>
        <taxon>Lactobacillaceae</taxon>
        <taxon>Schleiferilactobacillus</taxon>
    </lineage>
</organism>
<sequence>MMLVFDIIQDTPEKRVYEVTSGPDTKGTITVDKKTLIATSEGTFSSHFPLWFIEKMPIGQVKNGKSLKHFVYGTG</sequence>
<protein>
    <submittedName>
        <fullName evidence="1">Uncharacterized protein</fullName>
    </submittedName>
</protein>
<proteinExistence type="predicted"/>
<evidence type="ECO:0000313" key="2">
    <source>
        <dbReference type="Proteomes" id="UP000050949"/>
    </source>
</evidence>
<reference evidence="1 2" key="1">
    <citation type="journal article" date="2015" name="Genome Announc.">
        <title>Expanding the biotechnology potential of lactobacilli through comparative genomics of 213 strains and associated genera.</title>
        <authorList>
            <person name="Sun Z."/>
            <person name="Harris H.M."/>
            <person name="McCann A."/>
            <person name="Guo C."/>
            <person name="Argimon S."/>
            <person name="Zhang W."/>
            <person name="Yang X."/>
            <person name="Jeffery I.B."/>
            <person name="Cooney J.C."/>
            <person name="Kagawa T.F."/>
            <person name="Liu W."/>
            <person name="Song Y."/>
            <person name="Salvetti E."/>
            <person name="Wrobel A."/>
            <person name="Rasinkangas P."/>
            <person name="Parkhill J."/>
            <person name="Rea M.C."/>
            <person name="O'Sullivan O."/>
            <person name="Ritari J."/>
            <person name="Douillard F.P."/>
            <person name="Paul Ross R."/>
            <person name="Yang R."/>
            <person name="Briner A.E."/>
            <person name="Felis G.E."/>
            <person name="de Vos W.M."/>
            <person name="Barrangou R."/>
            <person name="Klaenhammer T.R."/>
            <person name="Caufield P.W."/>
            <person name="Cui Y."/>
            <person name="Zhang H."/>
            <person name="O'Toole P.W."/>
        </authorList>
    </citation>
    <scope>NUCLEOTIDE SEQUENCE [LARGE SCALE GENOMIC DNA]</scope>
    <source>
        <strain evidence="1 2">DSM 16991</strain>
    </source>
</reference>
<dbReference type="RefSeq" id="WP_027827246.1">
    <property type="nucleotide sequence ID" value="NZ_AUEH01000001.1"/>
</dbReference>
<dbReference type="PATRIC" id="fig|1122147.4.peg.2097"/>
<evidence type="ECO:0000313" key="1">
    <source>
        <dbReference type="EMBL" id="KRM28563.1"/>
    </source>
</evidence>
<dbReference type="EMBL" id="AZFW01000032">
    <property type="protein sequence ID" value="KRM28563.1"/>
    <property type="molecule type" value="Genomic_DNA"/>
</dbReference>
<dbReference type="Proteomes" id="UP000050949">
    <property type="component" value="Unassembled WGS sequence"/>
</dbReference>
<dbReference type="AlphaFoldDB" id="A0A0R1XPK5"/>
<accession>A0A0R1XPK5</accession>
<comment type="caution">
    <text evidence="1">The sequence shown here is derived from an EMBL/GenBank/DDBJ whole genome shotgun (WGS) entry which is preliminary data.</text>
</comment>
<name>A0A0R1XPK5_9LACO</name>